<sequence length="470" mass="53168">MAGTVIETRRYFVYLPPRQRSVAIICFIPDYGHLQPLLKLADALKEAGFHIKCYIASECAPLLKRFPFESFELDAIPRQELGREMDRFFKRSSFFTSVCLYLHYLAIYPKISAGVGREALRLNEELQRQRPDVIISDAKWFVDWYAHIAQSLGVRLLINSFDGSLAYHQRPFVQTFGLTRVPEIVQTAVEKISSVSKALCSSYYRFRFFGDWLKLRSVRQTAIAEFKAAFPIRGHEAVPPEWLVFGTASLERRRLSSALQTKGATRREFPALKFHSSLPLSDDLRAWIDADIERPIVYVSFGSAVEIDGPFARAVHDGLRLLDVRVLWSLPANQRSLVSKLPVDNKIRFESFVPQPEILAIANVQCFVTQAGPHSVQEALFGATPMLCIPFFADQAYNASVVEHLGVGKKLWRRDVSVQSVSSSIRDILGGEQFRGKAKTISEELLSNEGSAAISKHVAELLKLQSRQMR</sequence>
<evidence type="ECO:0000256" key="2">
    <source>
        <dbReference type="RuleBase" id="RU003718"/>
    </source>
</evidence>
<dbReference type="Gene3D" id="3.40.50.2000">
    <property type="entry name" value="Glycogen Phosphorylase B"/>
    <property type="match status" value="2"/>
</dbReference>
<dbReference type="PROSITE" id="PS00375">
    <property type="entry name" value="UDPGT"/>
    <property type="match status" value="1"/>
</dbReference>
<accession>A0A125QAB0</accession>
<dbReference type="CDD" id="cd03784">
    <property type="entry name" value="GT1_Gtf-like"/>
    <property type="match status" value="1"/>
</dbReference>
<proteinExistence type="inferred from homology"/>
<protein>
    <submittedName>
        <fullName evidence="3">Uncharacterized protein</fullName>
    </submittedName>
</protein>
<dbReference type="EMBL" id="LNCD01000003">
    <property type="protein sequence ID" value="KWV59957.1"/>
    <property type="molecule type" value="Genomic_DNA"/>
</dbReference>
<dbReference type="InterPro" id="IPR002213">
    <property type="entry name" value="UDP_glucos_trans"/>
</dbReference>
<gene>
    <name evidence="3" type="ORF">AS026_27025</name>
</gene>
<evidence type="ECO:0000256" key="1">
    <source>
        <dbReference type="ARBA" id="ARBA00022679"/>
    </source>
</evidence>
<comment type="similarity">
    <text evidence="2">Belongs to the UDP-glycosyltransferase family.</text>
</comment>
<dbReference type="InterPro" id="IPR050481">
    <property type="entry name" value="UDP-glycosyltransf_plant"/>
</dbReference>
<dbReference type="SUPFAM" id="SSF53756">
    <property type="entry name" value="UDP-Glycosyltransferase/glycogen phosphorylase"/>
    <property type="match status" value="1"/>
</dbReference>
<dbReference type="InterPro" id="IPR035595">
    <property type="entry name" value="UDP_glycos_trans_CS"/>
</dbReference>
<dbReference type="Proteomes" id="UP000068164">
    <property type="component" value="Unassembled WGS sequence"/>
</dbReference>
<reference evidence="3 4" key="1">
    <citation type="submission" date="2015-11" db="EMBL/GenBank/DDBJ databases">
        <title>Draft Genome Sequence of the Strain BR 10423 (Rhizobium sp.) isolated from nodules of Mimosa pudica.</title>
        <authorList>
            <person name="Barauna A.C."/>
            <person name="Zilli J.E."/>
            <person name="Simoes-Araujo J.L."/>
            <person name="Reis V.M."/>
            <person name="James E.K."/>
            <person name="Reis F.B.Jr."/>
            <person name="Rouws L.F."/>
            <person name="Passos S.R."/>
            <person name="Gois S.R."/>
        </authorList>
    </citation>
    <scope>NUCLEOTIDE SEQUENCE [LARGE SCALE GENOMIC DNA]</scope>
    <source>
        <strain evidence="3 4">BR10423</strain>
    </source>
</reference>
<keyword evidence="1 2" id="KW-0808">Transferase</keyword>
<evidence type="ECO:0000313" key="4">
    <source>
        <dbReference type="Proteomes" id="UP000068164"/>
    </source>
</evidence>
<comment type="caution">
    <text evidence="3">The sequence shown here is derived from an EMBL/GenBank/DDBJ whole genome shotgun (WGS) entry which is preliminary data.</text>
</comment>
<dbReference type="Pfam" id="PF00201">
    <property type="entry name" value="UDPGT"/>
    <property type="match status" value="1"/>
</dbReference>
<dbReference type="GO" id="GO:0035251">
    <property type="term" value="F:UDP-glucosyltransferase activity"/>
    <property type="evidence" value="ECO:0007669"/>
    <property type="project" value="InterPro"/>
</dbReference>
<keyword evidence="4" id="KW-1185">Reference proteome</keyword>
<organism evidence="3 4">
    <name type="scientific">Rhizobium altiplani</name>
    <dbReference type="NCBI Taxonomy" id="1864509"/>
    <lineage>
        <taxon>Bacteria</taxon>
        <taxon>Pseudomonadati</taxon>
        <taxon>Pseudomonadota</taxon>
        <taxon>Alphaproteobacteria</taxon>
        <taxon>Hyphomicrobiales</taxon>
        <taxon>Rhizobiaceae</taxon>
        <taxon>Rhizobium/Agrobacterium group</taxon>
        <taxon>Rhizobium</taxon>
    </lineage>
</organism>
<name>A0A125QAB0_9HYPH</name>
<dbReference type="AlphaFoldDB" id="A0A125QAB0"/>
<dbReference type="PANTHER" id="PTHR48049:SF132">
    <property type="entry name" value="GLYCOSYLTRANSFERASE"/>
    <property type="match status" value="1"/>
</dbReference>
<keyword evidence="2" id="KW-0328">Glycosyltransferase</keyword>
<evidence type="ECO:0000313" key="3">
    <source>
        <dbReference type="EMBL" id="KWV59957.1"/>
    </source>
</evidence>
<dbReference type="PANTHER" id="PTHR48049">
    <property type="entry name" value="GLYCOSYLTRANSFERASE"/>
    <property type="match status" value="1"/>
</dbReference>